<proteinExistence type="predicted"/>
<evidence type="ECO:0000313" key="1">
    <source>
        <dbReference type="EMBL" id="CAP93380.1"/>
    </source>
</evidence>
<name>B6H7D2_PENRW</name>
<dbReference type="PANTHER" id="PTHR47356">
    <property type="entry name" value="FAD-DEPENDENT MONOOXYGENASE ASQG-RELATED"/>
    <property type="match status" value="1"/>
</dbReference>
<dbReference type="OrthoDB" id="10029326at2759"/>
<accession>B6H7D2</accession>
<dbReference type="EMBL" id="AM920431">
    <property type="protein sequence ID" value="CAP93380.1"/>
    <property type="molecule type" value="Genomic_DNA"/>
</dbReference>
<evidence type="ECO:0000313" key="2">
    <source>
        <dbReference type="Proteomes" id="UP000000724"/>
    </source>
</evidence>
<dbReference type="BioCyc" id="PCHR:PC16G07100-MONOMER"/>
<dbReference type="PANTHER" id="PTHR47356:SF2">
    <property type="entry name" value="FAD-BINDING DOMAIN-CONTAINING PROTEIN-RELATED"/>
    <property type="match status" value="1"/>
</dbReference>
<dbReference type="GO" id="GO:0004497">
    <property type="term" value="F:monooxygenase activity"/>
    <property type="evidence" value="ECO:0007669"/>
    <property type="project" value="InterPro"/>
</dbReference>
<protein>
    <submittedName>
        <fullName evidence="1">Pc16g07100 protein</fullName>
    </submittedName>
</protein>
<dbReference type="STRING" id="500485.B6H7D2"/>
<dbReference type="AlphaFoldDB" id="B6H7D2"/>
<organism evidence="1 2">
    <name type="scientific">Penicillium rubens (strain ATCC 28089 / DSM 1075 / NRRL 1951 / Wisconsin 54-1255)</name>
    <name type="common">Penicillium chrysogenum</name>
    <dbReference type="NCBI Taxonomy" id="500485"/>
    <lineage>
        <taxon>Eukaryota</taxon>
        <taxon>Fungi</taxon>
        <taxon>Dikarya</taxon>
        <taxon>Ascomycota</taxon>
        <taxon>Pezizomycotina</taxon>
        <taxon>Eurotiomycetes</taxon>
        <taxon>Eurotiomycetidae</taxon>
        <taxon>Eurotiales</taxon>
        <taxon>Aspergillaceae</taxon>
        <taxon>Penicillium</taxon>
        <taxon>Penicillium chrysogenum species complex</taxon>
    </lineage>
</organism>
<dbReference type="HOGENOM" id="CLU_824140_0_0_1"/>
<keyword evidence="2" id="KW-1185">Reference proteome</keyword>
<dbReference type="VEuPathDB" id="FungiDB:PCH_Pc16g07100"/>
<gene>
    <name evidence="1" type="ORF">Pc16g07100</name>
    <name evidence="1" type="ORF">PCH_Pc16g07100</name>
</gene>
<dbReference type="Proteomes" id="UP000000724">
    <property type="component" value="Contig Pc00c16"/>
</dbReference>
<reference evidence="1" key="1">
    <citation type="journal article" date="2008" name="Nat. Biotechnol.">
        <title>Genome sequencing and analysis of the filamentous fungus Penicillium chrysogenum.</title>
        <authorList>
            <person name="van den Berg M.A."/>
            <person name="Albang R."/>
            <person name="Albermann K."/>
            <person name="Badger J.H."/>
            <person name="Daran J.-M."/>
            <person name="Driessen A.J.M."/>
            <person name="Garcia-Estrada C."/>
            <person name="Fedorova N.D."/>
            <person name="Harris D.M."/>
            <person name="Heijne W.H.M."/>
            <person name="Joardar V.S."/>
            <person name="Kiel J.A.K.W."/>
            <person name="Kovalchuk A."/>
            <person name="Martin J.F."/>
            <person name="Nierman W.C."/>
            <person name="Nijland J.G."/>
            <person name="Pronk J.T."/>
            <person name="Roubos J.A."/>
            <person name="van der Klei I.J."/>
            <person name="van Peij N.N.M.E."/>
            <person name="Veenhuis M."/>
            <person name="von Doehren H."/>
            <person name="Wagner C."/>
            <person name="Wortman J.R."/>
            <person name="Bovenberg R.A.L."/>
        </authorList>
    </citation>
    <scope>NUCLEOTIDE SEQUENCE [LARGE SCALE GENOMIC DNA]</scope>
    <source>
        <strain evidence="1">Wisconsin 54-1255</strain>
    </source>
</reference>
<dbReference type="OMA" id="MEMATHS"/>
<sequence length="337" mass="37120">MDSIAQKDKMLPNNTVLRIDQTNSGVSANCEGGSFCNGGVVVGCDGVNSKASTRSEMCRLSSEKDCGRLSSDGGDKTGANGFPPAMHAEFNCLFGISDRVDGLIEGTVDTLFDKGKSMLTSGKRARYTWVPLDEALLDKWMEMATHSDCWDNAHKMTLIMAGLGAVRSGLLLRRSATRVNAAVEEAATFAECRRWVAWSLPHVSNAITEPLLGLVVDTLIGAEIIEYLPVPAAQSFEGTYPFNQNESIGKHKRVLGCMVILHPHLSFSLAGWQQITHMDSVGDFIRRWRQLGQLTRSGERAELFQYLRSCWGSALYAIWLVEWNRVNVIGIKAPVRY</sequence>
<dbReference type="InterPro" id="IPR050562">
    <property type="entry name" value="FAD_mOase_fung"/>
</dbReference>